<reference evidence="12 13" key="1">
    <citation type="journal article" date="2007" name="Proc. Natl. Acad. Sci. U.S.A.">
        <title>The genome of Syntrophus aciditrophicus: life at the thermodynamic limit of microbial growth.</title>
        <authorList>
            <person name="McInerney M.J."/>
            <person name="Rohlin L."/>
            <person name="Mouttaki H."/>
            <person name="Kim U."/>
            <person name="Krupp R.S."/>
            <person name="Rios-Hernandez L."/>
            <person name="Sieber J."/>
            <person name="Struchtemeyer C.G."/>
            <person name="Bhattacharyya A."/>
            <person name="Campbell J.W."/>
            <person name="Gunsalus R.P."/>
        </authorList>
    </citation>
    <scope>NUCLEOTIDE SEQUENCE [LARGE SCALE GENOMIC DNA]</scope>
    <source>
        <strain evidence="12 13">SB</strain>
    </source>
</reference>
<evidence type="ECO:0000256" key="6">
    <source>
        <dbReference type="ARBA" id="ARBA00022692"/>
    </source>
</evidence>
<evidence type="ECO:0000256" key="7">
    <source>
        <dbReference type="ARBA" id="ARBA00022779"/>
    </source>
</evidence>
<dbReference type="GO" id="GO:0009425">
    <property type="term" value="C:bacterial-type flagellum basal body"/>
    <property type="evidence" value="ECO:0007669"/>
    <property type="project" value="InterPro"/>
</dbReference>
<dbReference type="InParanoid" id="Q2LT12"/>
<dbReference type="eggNOG" id="COG1580">
    <property type="taxonomic scope" value="Bacteria"/>
</dbReference>
<evidence type="ECO:0000256" key="5">
    <source>
        <dbReference type="ARBA" id="ARBA00022500"/>
    </source>
</evidence>
<keyword evidence="4 10" id="KW-1003">Cell membrane</keyword>
<dbReference type="GO" id="GO:0006935">
    <property type="term" value="P:chemotaxis"/>
    <property type="evidence" value="ECO:0007669"/>
    <property type="project" value="UniProtKB-KW"/>
</dbReference>
<evidence type="ECO:0000256" key="2">
    <source>
        <dbReference type="ARBA" id="ARBA00004162"/>
    </source>
</evidence>
<evidence type="ECO:0000256" key="3">
    <source>
        <dbReference type="ARBA" id="ARBA00008281"/>
    </source>
</evidence>
<keyword evidence="12" id="KW-0969">Cilium</keyword>
<dbReference type="STRING" id="56780.SYN_02826"/>
<sequence length="192" mass="22030">MKKIKKDISDFSHHENDNCGEDYSTGESNRSDSLSQEKNFGSRWKKSKKNAVGYCLAFVAFSSGIAFFLVDFHTLKFNNAPVENITPVQQPVKCKFASLQDFIINFKDGGGKEKIFVCALALEISPDHKLAFKDDHFDIRKMIYKKLLTCSRENTSFLQDRNRLRDFLFVELNQQLGGNIVTGIYFTKFMIL</sequence>
<keyword evidence="12" id="KW-0282">Flagellum</keyword>
<dbReference type="OrthoDB" id="5616092at2"/>
<dbReference type="RefSeq" id="WP_011417251.1">
    <property type="nucleotide sequence ID" value="NC_007759.1"/>
</dbReference>
<accession>Q2LT12</accession>
<evidence type="ECO:0000256" key="11">
    <source>
        <dbReference type="SAM" id="MobiDB-lite"/>
    </source>
</evidence>
<evidence type="ECO:0000256" key="10">
    <source>
        <dbReference type="RuleBase" id="RU364125"/>
    </source>
</evidence>
<evidence type="ECO:0000256" key="9">
    <source>
        <dbReference type="ARBA" id="ARBA00023136"/>
    </source>
</evidence>
<comment type="similarity">
    <text evidence="3 10">Belongs to the FliL family.</text>
</comment>
<comment type="function">
    <text evidence="1 10">Controls the rotational direction of flagella during chemotaxis.</text>
</comment>
<dbReference type="GO" id="GO:0071973">
    <property type="term" value="P:bacterial-type flagellum-dependent cell motility"/>
    <property type="evidence" value="ECO:0007669"/>
    <property type="project" value="InterPro"/>
</dbReference>
<keyword evidence="5 10" id="KW-0145">Chemotaxis</keyword>
<evidence type="ECO:0000256" key="1">
    <source>
        <dbReference type="ARBA" id="ARBA00002254"/>
    </source>
</evidence>
<keyword evidence="8 10" id="KW-1133">Transmembrane helix</keyword>
<dbReference type="EMBL" id="CP000252">
    <property type="protein sequence ID" value="ABC77222.1"/>
    <property type="molecule type" value="Genomic_DNA"/>
</dbReference>
<feature type="compositionally biased region" description="Polar residues" evidence="11">
    <location>
        <begin position="25"/>
        <end position="35"/>
    </location>
</feature>
<protein>
    <recommendedName>
        <fullName evidence="10">Flagellar protein FliL</fullName>
    </recommendedName>
</protein>
<keyword evidence="13" id="KW-1185">Reference proteome</keyword>
<dbReference type="InterPro" id="IPR005503">
    <property type="entry name" value="FliL"/>
</dbReference>
<organism evidence="12 13">
    <name type="scientific">Syntrophus aciditrophicus (strain SB)</name>
    <dbReference type="NCBI Taxonomy" id="56780"/>
    <lineage>
        <taxon>Bacteria</taxon>
        <taxon>Pseudomonadati</taxon>
        <taxon>Thermodesulfobacteriota</taxon>
        <taxon>Syntrophia</taxon>
        <taxon>Syntrophales</taxon>
        <taxon>Syntrophaceae</taxon>
        <taxon>Syntrophus</taxon>
    </lineage>
</organism>
<feature type="compositionally biased region" description="Basic and acidic residues" evidence="11">
    <location>
        <begin position="1"/>
        <end position="17"/>
    </location>
</feature>
<proteinExistence type="inferred from homology"/>
<comment type="subcellular location">
    <subcellularLocation>
        <location evidence="2">Cell membrane</location>
        <topology evidence="2">Single-pass membrane protein</topology>
    </subcellularLocation>
</comment>
<dbReference type="Proteomes" id="UP000001933">
    <property type="component" value="Chromosome"/>
</dbReference>
<dbReference type="GO" id="GO:0005886">
    <property type="term" value="C:plasma membrane"/>
    <property type="evidence" value="ECO:0007669"/>
    <property type="project" value="UniProtKB-SubCell"/>
</dbReference>
<dbReference type="HOGENOM" id="CLU_1414532_0_0_7"/>
<dbReference type="Pfam" id="PF03748">
    <property type="entry name" value="FliL"/>
    <property type="match status" value="1"/>
</dbReference>
<keyword evidence="6 10" id="KW-0812">Transmembrane</keyword>
<name>Q2LT12_SYNAS</name>
<keyword evidence="9 10" id="KW-0472">Membrane</keyword>
<evidence type="ECO:0000313" key="13">
    <source>
        <dbReference type="Proteomes" id="UP000001933"/>
    </source>
</evidence>
<keyword evidence="7 10" id="KW-0283">Flagellar rotation</keyword>
<keyword evidence="12" id="KW-0966">Cell projection</keyword>
<evidence type="ECO:0000256" key="8">
    <source>
        <dbReference type="ARBA" id="ARBA00022989"/>
    </source>
</evidence>
<evidence type="ECO:0000313" key="12">
    <source>
        <dbReference type="EMBL" id="ABC77222.1"/>
    </source>
</evidence>
<dbReference type="AlphaFoldDB" id="Q2LT12"/>
<evidence type="ECO:0000256" key="4">
    <source>
        <dbReference type="ARBA" id="ARBA00022475"/>
    </source>
</evidence>
<gene>
    <name evidence="12" type="ORF">SYN_02826</name>
</gene>
<feature type="transmembrane region" description="Helical" evidence="10">
    <location>
        <begin position="51"/>
        <end position="70"/>
    </location>
</feature>
<feature type="region of interest" description="Disordered" evidence="11">
    <location>
        <begin position="1"/>
        <end position="35"/>
    </location>
</feature>
<dbReference type="KEGG" id="sat:SYN_02826"/>